<accession>A0A8I2YPM7</accession>
<dbReference type="OrthoDB" id="2668396at2759"/>
<comment type="caution">
    <text evidence="2">The sequence shown here is derived from an EMBL/GenBank/DDBJ whole genome shotgun (WGS) entry which is preliminary data.</text>
</comment>
<sequence>MSTPIHAVHTIHGTFSGISTYSNRSYAGVVMDMPETGLAKAAWRVVPVHIPPSCRRLSPPVDARRQASQPVHFPQEDPFDDRHALPSSPTVQNQQLVPYQRTRLASQSFTVKLPRTSSHLEVLVRQRTAQRLAQDREARCRAVAGILLHRVHAVGKPMRRSPPNLDVPRTYKRSRLSTMVTVDDL</sequence>
<evidence type="ECO:0000256" key="1">
    <source>
        <dbReference type="SAM" id="MobiDB-lite"/>
    </source>
</evidence>
<proteinExistence type="predicted"/>
<dbReference type="AlphaFoldDB" id="A0A8I2YPM7"/>
<dbReference type="Proteomes" id="UP000683000">
    <property type="component" value="Unassembled WGS sequence"/>
</dbReference>
<gene>
    <name evidence="2" type="ORF">JVT61DRAFT_2733</name>
</gene>
<name>A0A8I2YPM7_9AGAM</name>
<evidence type="ECO:0000313" key="3">
    <source>
        <dbReference type="Proteomes" id="UP000683000"/>
    </source>
</evidence>
<keyword evidence="3" id="KW-1185">Reference proteome</keyword>
<dbReference type="EMBL" id="JAGFBS010000013">
    <property type="protein sequence ID" value="KAG6375869.1"/>
    <property type="molecule type" value="Genomic_DNA"/>
</dbReference>
<feature type="region of interest" description="Disordered" evidence="1">
    <location>
        <begin position="57"/>
        <end position="93"/>
    </location>
</feature>
<organism evidence="2 3">
    <name type="scientific">Boletus reticuloceps</name>
    <dbReference type="NCBI Taxonomy" id="495285"/>
    <lineage>
        <taxon>Eukaryota</taxon>
        <taxon>Fungi</taxon>
        <taxon>Dikarya</taxon>
        <taxon>Basidiomycota</taxon>
        <taxon>Agaricomycotina</taxon>
        <taxon>Agaricomycetes</taxon>
        <taxon>Agaricomycetidae</taxon>
        <taxon>Boletales</taxon>
        <taxon>Boletineae</taxon>
        <taxon>Boletaceae</taxon>
        <taxon>Boletoideae</taxon>
        <taxon>Boletus</taxon>
    </lineage>
</organism>
<evidence type="ECO:0000313" key="2">
    <source>
        <dbReference type="EMBL" id="KAG6375869.1"/>
    </source>
</evidence>
<reference evidence="2" key="1">
    <citation type="submission" date="2021-03" db="EMBL/GenBank/DDBJ databases">
        <title>Evolutionary innovations through gain and loss of genes in the ectomycorrhizal Boletales.</title>
        <authorList>
            <person name="Wu G."/>
            <person name="Miyauchi S."/>
            <person name="Morin E."/>
            <person name="Yang Z.-L."/>
            <person name="Xu J."/>
            <person name="Martin F.M."/>
        </authorList>
    </citation>
    <scope>NUCLEOTIDE SEQUENCE</scope>
    <source>
        <strain evidence="2">BR01</strain>
    </source>
</reference>
<protein>
    <submittedName>
        <fullName evidence="2">Uncharacterized protein</fullName>
    </submittedName>
</protein>